<dbReference type="InterPro" id="IPR038559">
    <property type="entry name" value="XkdN-like_sf"/>
</dbReference>
<evidence type="ECO:0000313" key="1">
    <source>
        <dbReference type="EMBL" id="MCC2226302.1"/>
    </source>
</evidence>
<comment type="caution">
    <text evidence="1">The sequence shown here is derived from an EMBL/GenBank/DDBJ whole genome shotgun (WGS) entry which is preliminary data.</text>
</comment>
<gene>
    <name evidence="1" type="ORF">LKD40_00495</name>
</gene>
<dbReference type="EMBL" id="JAJEQQ010000001">
    <property type="protein sequence ID" value="MCC2226302.1"/>
    <property type="molecule type" value="Genomic_DNA"/>
</dbReference>
<dbReference type="RefSeq" id="WP_178641375.1">
    <property type="nucleotide sequence ID" value="NZ_JAJEQQ010000001.1"/>
</dbReference>
<evidence type="ECO:0000313" key="2">
    <source>
        <dbReference type="Proteomes" id="UP001198612"/>
    </source>
</evidence>
<organism evidence="1 2">
    <name type="scientific">Blautia fusiformis</name>
    <dbReference type="NCBI Taxonomy" id="2881264"/>
    <lineage>
        <taxon>Bacteria</taxon>
        <taxon>Bacillati</taxon>
        <taxon>Bacillota</taxon>
        <taxon>Clostridia</taxon>
        <taxon>Lachnospirales</taxon>
        <taxon>Lachnospiraceae</taxon>
        <taxon>Blautia</taxon>
    </lineage>
</organism>
<dbReference type="InterPro" id="IPR014986">
    <property type="entry name" value="XkdN-like"/>
</dbReference>
<name>A0AAW4W581_9FIRM</name>
<dbReference type="Proteomes" id="UP001198612">
    <property type="component" value="Unassembled WGS sequence"/>
</dbReference>
<dbReference type="AlphaFoldDB" id="A0AAW4W581"/>
<proteinExistence type="predicted"/>
<dbReference type="Gene3D" id="3.30.2220.30">
    <property type="match status" value="1"/>
</dbReference>
<reference evidence="1 2" key="1">
    <citation type="submission" date="2021-10" db="EMBL/GenBank/DDBJ databases">
        <title>Anaerobic single-cell dispensing facilitates the cultivation of human gut bacteria.</title>
        <authorList>
            <person name="Afrizal A."/>
        </authorList>
    </citation>
    <scope>NUCLEOTIDE SEQUENCE [LARGE SCALE GENOMIC DNA]</scope>
    <source>
        <strain evidence="1 2">CLA-AA-H217</strain>
    </source>
</reference>
<dbReference type="Pfam" id="PF08890">
    <property type="entry name" value="Phage_TAC_5"/>
    <property type="match status" value="1"/>
</dbReference>
<keyword evidence="2" id="KW-1185">Reference proteome</keyword>
<accession>A0AAW4W581</accession>
<evidence type="ECO:0008006" key="3">
    <source>
        <dbReference type="Google" id="ProtNLM"/>
    </source>
</evidence>
<protein>
    <recommendedName>
        <fullName evidence="3">Phage XkdN-like protein</fullName>
    </recommendedName>
</protein>
<sequence>MAKNTENVTEVQMSPEETKANVRMYEDDILGGLMAAAAYKTDMDEVAKIQIIRHKAVVLEFRIRPLSEDEYVKIKKRNTNYKKNKANGLRIAESVDSADYRSELIYEATIEEDRTKIWDRTDAWEKCNVVNGIGLIDVVLKAGEKDAILEKLDEISGFTPSMEDVAKN</sequence>